<dbReference type="GO" id="GO:0005886">
    <property type="term" value="C:plasma membrane"/>
    <property type="evidence" value="ECO:0007669"/>
    <property type="project" value="UniProtKB-SubCell"/>
</dbReference>
<evidence type="ECO:0000313" key="15">
    <source>
        <dbReference type="EMBL" id="KAK1407273.1"/>
    </source>
</evidence>
<keyword evidence="9 13" id="KW-0472">Membrane</keyword>
<evidence type="ECO:0000256" key="6">
    <source>
        <dbReference type="ARBA" id="ARBA00022741"/>
    </source>
</evidence>
<evidence type="ECO:0000256" key="3">
    <source>
        <dbReference type="ARBA" id="ARBA00022527"/>
    </source>
</evidence>
<accession>A0AAD8JP07</accession>
<dbReference type="EMBL" id="JAUHHV010000011">
    <property type="protein sequence ID" value="KAK1407273.1"/>
    <property type="molecule type" value="Genomic_DNA"/>
</dbReference>
<evidence type="ECO:0000256" key="5">
    <source>
        <dbReference type="ARBA" id="ARBA00022692"/>
    </source>
</evidence>
<dbReference type="AlphaFoldDB" id="A0AAD8JP07"/>
<dbReference type="GO" id="GO:0004674">
    <property type="term" value="F:protein serine/threonine kinase activity"/>
    <property type="evidence" value="ECO:0007669"/>
    <property type="project" value="UniProtKB-KW"/>
</dbReference>
<dbReference type="PROSITE" id="PS00108">
    <property type="entry name" value="PROTEIN_KINASE_ST"/>
    <property type="match status" value="1"/>
</dbReference>
<keyword evidence="3" id="KW-0723">Serine/threonine-protein kinase</keyword>
<organism evidence="15 16">
    <name type="scientific">Tagetes erecta</name>
    <name type="common">African marigold</name>
    <dbReference type="NCBI Taxonomy" id="13708"/>
    <lineage>
        <taxon>Eukaryota</taxon>
        <taxon>Viridiplantae</taxon>
        <taxon>Streptophyta</taxon>
        <taxon>Embryophyta</taxon>
        <taxon>Tracheophyta</taxon>
        <taxon>Spermatophyta</taxon>
        <taxon>Magnoliopsida</taxon>
        <taxon>eudicotyledons</taxon>
        <taxon>Gunneridae</taxon>
        <taxon>Pentapetalae</taxon>
        <taxon>asterids</taxon>
        <taxon>campanulids</taxon>
        <taxon>Asterales</taxon>
        <taxon>Asteraceae</taxon>
        <taxon>Asteroideae</taxon>
        <taxon>Heliantheae alliance</taxon>
        <taxon>Tageteae</taxon>
        <taxon>Tagetes</taxon>
    </lineage>
</organism>
<dbReference type="InterPro" id="IPR047117">
    <property type="entry name" value="PERK1-13-like"/>
</dbReference>
<dbReference type="Proteomes" id="UP001229421">
    <property type="component" value="Unassembled WGS sequence"/>
</dbReference>
<dbReference type="InterPro" id="IPR000719">
    <property type="entry name" value="Prot_kinase_dom"/>
</dbReference>
<dbReference type="InterPro" id="IPR001245">
    <property type="entry name" value="Ser-Thr/Tyr_kinase_cat_dom"/>
</dbReference>
<proteinExistence type="predicted"/>
<feature type="domain" description="Protein kinase" evidence="14">
    <location>
        <begin position="1"/>
        <end position="176"/>
    </location>
</feature>
<keyword evidence="16" id="KW-1185">Reference proteome</keyword>
<sequence length="176" mass="19167">MASPPPPLSTVTNSQPSSPPPSSSQMVLVISIGVVVVMILIVLFVIICGERPVMQFATRLRIAIGTAKALAYLHEDSPVKIIHRDIKAANILLDSNFEAIVRPLLSQVLEDGNFDPIVDPNLQPNYSHDDMTKMLTCADVCVSDVPMLRPRMSMVVRVLEGAASVWELKFGSSRST</sequence>
<dbReference type="InterPro" id="IPR008271">
    <property type="entry name" value="Ser/Thr_kinase_AS"/>
</dbReference>
<keyword evidence="5 13" id="KW-0812">Transmembrane</keyword>
<name>A0AAD8JP07_TARER</name>
<feature type="region of interest" description="Disordered" evidence="12">
    <location>
        <begin position="1"/>
        <end position="21"/>
    </location>
</feature>
<dbReference type="InterPro" id="IPR011009">
    <property type="entry name" value="Kinase-like_dom_sf"/>
</dbReference>
<gene>
    <name evidence="15" type="ORF">QVD17_38887</name>
</gene>
<keyword evidence="8 13" id="KW-1133">Transmembrane helix</keyword>
<evidence type="ECO:0000256" key="13">
    <source>
        <dbReference type="SAM" id="Phobius"/>
    </source>
</evidence>
<evidence type="ECO:0000259" key="14">
    <source>
        <dbReference type="PROSITE" id="PS50011"/>
    </source>
</evidence>
<feature type="transmembrane region" description="Helical" evidence="13">
    <location>
        <begin position="26"/>
        <end position="49"/>
    </location>
</feature>
<reference evidence="15" key="1">
    <citation type="journal article" date="2023" name="bioRxiv">
        <title>Improved chromosome-level genome assembly for marigold (Tagetes erecta).</title>
        <authorList>
            <person name="Jiang F."/>
            <person name="Yuan L."/>
            <person name="Wang S."/>
            <person name="Wang H."/>
            <person name="Xu D."/>
            <person name="Wang A."/>
            <person name="Fan W."/>
        </authorList>
    </citation>
    <scope>NUCLEOTIDE SEQUENCE</scope>
    <source>
        <strain evidence="15">WSJ</strain>
        <tissue evidence="15">Leaf</tissue>
    </source>
</reference>
<keyword evidence="6" id="KW-0547">Nucleotide-binding</keyword>
<comment type="subcellular location">
    <subcellularLocation>
        <location evidence="1">Cell membrane</location>
        <topology evidence="1">Single-pass membrane protein</topology>
    </subcellularLocation>
</comment>
<dbReference type="SUPFAM" id="SSF56112">
    <property type="entry name" value="Protein kinase-like (PK-like)"/>
    <property type="match status" value="1"/>
</dbReference>
<keyword evidence="4" id="KW-0808">Transferase</keyword>
<evidence type="ECO:0000256" key="10">
    <source>
        <dbReference type="ARBA" id="ARBA00047899"/>
    </source>
</evidence>
<dbReference type="PROSITE" id="PS50011">
    <property type="entry name" value="PROTEIN_KINASE_DOM"/>
    <property type="match status" value="1"/>
</dbReference>
<dbReference type="PANTHER" id="PTHR47982">
    <property type="entry name" value="PROLINE-RICH RECEPTOR-LIKE PROTEIN KINASE PERK4"/>
    <property type="match status" value="1"/>
</dbReference>
<dbReference type="GO" id="GO:0005524">
    <property type="term" value="F:ATP binding"/>
    <property type="evidence" value="ECO:0007669"/>
    <property type="project" value="UniProtKB-KW"/>
</dbReference>
<protein>
    <recommendedName>
        <fullName evidence="2">non-specific serine/threonine protein kinase</fullName>
        <ecNumber evidence="2">2.7.11.1</ecNumber>
    </recommendedName>
</protein>
<comment type="caution">
    <text evidence="15">The sequence shown here is derived from an EMBL/GenBank/DDBJ whole genome shotgun (WGS) entry which is preliminary data.</text>
</comment>
<dbReference type="Pfam" id="PF07714">
    <property type="entry name" value="PK_Tyr_Ser-Thr"/>
    <property type="match status" value="1"/>
</dbReference>
<evidence type="ECO:0000256" key="7">
    <source>
        <dbReference type="ARBA" id="ARBA00022840"/>
    </source>
</evidence>
<evidence type="ECO:0000256" key="8">
    <source>
        <dbReference type="ARBA" id="ARBA00022989"/>
    </source>
</evidence>
<dbReference type="EC" id="2.7.11.1" evidence="2"/>
<keyword evidence="7" id="KW-0067">ATP-binding</keyword>
<comment type="catalytic activity">
    <reaction evidence="11">
        <text>L-seryl-[protein] + ATP = O-phospho-L-seryl-[protein] + ADP + H(+)</text>
        <dbReference type="Rhea" id="RHEA:17989"/>
        <dbReference type="Rhea" id="RHEA-COMP:9863"/>
        <dbReference type="Rhea" id="RHEA-COMP:11604"/>
        <dbReference type="ChEBI" id="CHEBI:15378"/>
        <dbReference type="ChEBI" id="CHEBI:29999"/>
        <dbReference type="ChEBI" id="CHEBI:30616"/>
        <dbReference type="ChEBI" id="CHEBI:83421"/>
        <dbReference type="ChEBI" id="CHEBI:456216"/>
        <dbReference type="EC" id="2.7.11.1"/>
    </reaction>
</comment>
<dbReference type="Gene3D" id="1.10.510.10">
    <property type="entry name" value="Transferase(Phosphotransferase) domain 1"/>
    <property type="match status" value="2"/>
</dbReference>
<evidence type="ECO:0000256" key="12">
    <source>
        <dbReference type="SAM" id="MobiDB-lite"/>
    </source>
</evidence>
<evidence type="ECO:0000313" key="16">
    <source>
        <dbReference type="Proteomes" id="UP001229421"/>
    </source>
</evidence>
<evidence type="ECO:0000256" key="2">
    <source>
        <dbReference type="ARBA" id="ARBA00012513"/>
    </source>
</evidence>
<evidence type="ECO:0000256" key="9">
    <source>
        <dbReference type="ARBA" id="ARBA00023136"/>
    </source>
</evidence>
<evidence type="ECO:0000256" key="4">
    <source>
        <dbReference type="ARBA" id="ARBA00022679"/>
    </source>
</evidence>
<evidence type="ECO:0000256" key="11">
    <source>
        <dbReference type="ARBA" id="ARBA00048679"/>
    </source>
</evidence>
<comment type="catalytic activity">
    <reaction evidence="10">
        <text>L-threonyl-[protein] + ATP = O-phospho-L-threonyl-[protein] + ADP + H(+)</text>
        <dbReference type="Rhea" id="RHEA:46608"/>
        <dbReference type="Rhea" id="RHEA-COMP:11060"/>
        <dbReference type="Rhea" id="RHEA-COMP:11605"/>
        <dbReference type="ChEBI" id="CHEBI:15378"/>
        <dbReference type="ChEBI" id="CHEBI:30013"/>
        <dbReference type="ChEBI" id="CHEBI:30616"/>
        <dbReference type="ChEBI" id="CHEBI:61977"/>
        <dbReference type="ChEBI" id="CHEBI:456216"/>
        <dbReference type="EC" id="2.7.11.1"/>
    </reaction>
</comment>
<evidence type="ECO:0000256" key="1">
    <source>
        <dbReference type="ARBA" id="ARBA00004162"/>
    </source>
</evidence>
<dbReference type="PANTHER" id="PTHR47982:SF35">
    <property type="entry name" value="PROLINE-RICH RECEPTOR-LIKE PROTEIN KINASE PERK1-RELATED"/>
    <property type="match status" value="1"/>
</dbReference>
<keyword evidence="3" id="KW-0418">Kinase</keyword>